<evidence type="ECO:0000256" key="2">
    <source>
        <dbReference type="ARBA" id="ARBA00023125"/>
    </source>
</evidence>
<proteinExistence type="predicted"/>
<accession>A0A2W4ZFS3</accession>
<evidence type="ECO:0000256" key="3">
    <source>
        <dbReference type="ARBA" id="ARBA00023163"/>
    </source>
</evidence>
<reference evidence="6 7" key="1">
    <citation type="submission" date="2017-08" db="EMBL/GenBank/DDBJ databases">
        <title>Infants hospitalized years apart are colonized by the same room-sourced microbial strains.</title>
        <authorList>
            <person name="Brooks B."/>
            <person name="Olm M.R."/>
            <person name="Firek B.A."/>
            <person name="Baker R."/>
            <person name="Thomas B.C."/>
            <person name="Morowitz M.J."/>
            <person name="Banfield J.F."/>
        </authorList>
    </citation>
    <scope>NUCLEOTIDE SEQUENCE [LARGE SCALE GENOMIC DNA]</scope>
    <source>
        <strain evidence="6">S2_018_000_R3_110</strain>
    </source>
</reference>
<feature type="DNA-binding region" description="H-T-H motif" evidence="4">
    <location>
        <begin position="41"/>
        <end position="60"/>
    </location>
</feature>
<dbReference type="Pfam" id="PF00440">
    <property type="entry name" value="TetR_N"/>
    <property type="match status" value="1"/>
</dbReference>
<evidence type="ECO:0000259" key="5">
    <source>
        <dbReference type="PROSITE" id="PS50977"/>
    </source>
</evidence>
<dbReference type="GO" id="GO:0000976">
    <property type="term" value="F:transcription cis-regulatory region binding"/>
    <property type="evidence" value="ECO:0007669"/>
    <property type="project" value="TreeGrafter"/>
</dbReference>
<dbReference type="InterPro" id="IPR001647">
    <property type="entry name" value="HTH_TetR"/>
</dbReference>
<dbReference type="Proteomes" id="UP000248614">
    <property type="component" value="Unassembled WGS sequence"/>
</dbReference>
<keyword evidence="1" id="KW-0805">Transcription regulation</keyword>
<dbReference type="PROSITE" id="PS50977">
    <property type="entry name" value="HTH_TETR_2"/>
    <property type="match status" value="1"/>
</dbReference>
<dbReference type="EMBL" id="QFNF01000010">
    <property type="protein sequence ID" value="PZO78839.1"/>
    <property type="molecule type" value="Genomic_DNA"/>
</dbReference>
<dbReference type="PRINTS" id="PR00455">
    <property type="entry name" value="HTHTETR"/>
</dbReference>
<name>A0A2W4ZFS3_9SPHN</name>
<feature type="domain" description="HTH tetR-type" evidence="5">
    <location>
        <begin position="18"/>
        <end position="78"/>
    </location>
</feature>
<dbReference type="InterPro" id="IPR050109">
    <property type="entry name" value="HTH-type_TetR-like_transc_reg"/>
</dbReference>
<gene>
    <name evidence="6" type="ORF">DI632_05970</name>
</gene>
<evidence type="ECO:0000256" key="4">
    <source>
        <dbReference type="PROSITE-ProRule" id="PRU00335"/>
    </source>
</evidence>
<keyword evidence="3" id="KW-0804">Transcription</keyword>
<protein>
    <submittedName>
        <fullName evidence="6">TetR/AcrR family transcriptional regulator</fullName>
    </submittedName>
</protein>
<evidence type="ECO:0000313" key="7">
    <source>
        <dbReference type="Proteomes" id="UP000248614"/>
    </source>
</evidence>
<dbReference type="SUPFAM" id="SSF46689">
    <property type="entry name" value="Homeodomain-like"/>
    <property type="match status" value="1"/>
</dbReference>
<dbReference type="PANTHER" id="PTHR30055:SF234">
    <property type="entry name" value="HTH-TYPE TRANSCRIPTIONAL REGULATOR BETI"/>
    <property type="match status" value="1"/>
</dbReference>
<dbReference type="Gene3D" id="1.10.357.10">
    <property type="entry name" value="Tetracycline Repressor, domain 2"/>
    <property type="match status" value="1"/>
</dbReference>
<dbReference type="PANTHER" id="PTHR30055">
    <property type="entry name" value="HTH-TYPE TRANSCRIPTIONAL REGULATOR RUTR"/>
    <property type="match status" value="1"/>
</dbReference>
<evidence type="ECO:0000313" key="6">
    <source>
        <dbReference type="EMBL" id="PZO78839.1"/>
    </source>
</evidence>
<dbReference type="AlphaFoldDB" id="A0A2W4ZFS3"/>
<sequence>MESEMAEPRRRTQAERSAGTRQLLLDAAVRCLHAHGYSATTTMLVAEDAGVSRGAMLHQFRTKADLMTFVVEAVFEQEVAAYGELLGGITDPAERLLAYPEAVWTVLSRPSGVAVLEILQGSRSDATLRDMLEPVQARIEQQALAFTRLAQGDGRREGAIALMRLVVWAMRGLSIADVLDPQHNMHGSVKLLKLLLRAGLETGVLTATIEKEG</sequence>
<comment type="caution">
    <text evidence="6">The sequence shown here is derived from an EMBL/GenBank/DDBJ whole genome shotgun (WGS) entry which is preliminary data.</text>
</comment>
<dbReference type="InterPro" id="IPR009057">
    <property type="entry name" value="Homeodomain-like_sf"/>
</dbReference>
<keyword evidence="2 4" id="KW-0238">DNA-binding</keyword>
<evidence type="ECO:0000256" key="1">
    <source>
        <dbReference type="ARBA" id="ARBA00023015"/>
    </source>
</evidence>
<dbReference type="GO" id="GO:0003700">
    <property type="term" value="F:DNA-binding transcription factor activity"/>
    <property type="evidence" value="ECO:0007669"/>
    <property type="project" value="TreeGrafter"/>
</dbReference>
<organism evidence="6 7">
    <name type="scientific">Sphingomonas hengshuiensis</name>
    <dbReference type="NCBI Taxonomy" id="1609977"/>
    <lineage>
        <taxon>Bacteria</taxon>
        <taxon>Pseudomonadati</taxon>
        <taxon>Pseudomonadota</taxon>
        <taxon>Alphaproteobacteria</taxon>
        <taxon>Sphingomonadales</taxon>
        <taxon>Sphingomonadaceae</taxon>
        <taxon>Sphingomonas</taxon>
    </lineage>
</organism>